<evidence type="ECO:0000256" key="2">
    <source>
        <dbReference type="ARBA" id="ARBA00006695"/>
    </source>
</evidence>
<keyword evidence="3" id="KW-0507">mRNA processing</keyword>
<protein>
    <submittedName>
        <fullName evidence="10">Cir-N domain-containing protein</fullName>
    </submittedName>
</protein>
<evidence type="ECO:0000313" key="11">
    <source>
        <dbReference type="Proteomes" id="UP000620124"/>
    </source>
</evidence>
<dbReference type="InterPro" id="IPR022209">
    <property type="entry name" value="CWC25"/>
</dbReference>
<feature type="compositionally biased region" description="Basic residues" evidence="8">
    <location>
        <begin position="185"/>
        <end position="194"/>
    </location>
</feature>
<evidence type="ECO:0000256" key="1">
    <source>
        <dbReference type="ARBA" id="ARBA00004123"/>
    </source>
</evidence>
<feature type="compositionally biased region" description="Basic and acidic residues" evidence="8">
    <location>
        <begin position="247"/>
        <end position="271"/>
    </location>
</feature>
<dbReference type="Proteomes" id="UP000620124">
    <property type="component" value="Unassembled WGS sequence"/>
</dbReference>
<keyword evidence="5" id="KW-0175">Coiled coil</keyword>
<feature type="domain" description="CBF1-interacting co-repressor CIR N-terminal" evidence="9">
    <location>
        <begin position="11"/>
        <end position="47"/>
    </location>
</feature>
<evidence type="ECO:0000313" key="10">
    <source>
        <dbReference type="EMBL" id="KAF7347661.1"/>
    </source>
</evidence>
<feature type="compositionally biased region" description="Basic and acidic residues" evidence="8">
    <location>
        <begin position="366"/>
        <end position="385"/>
    </location>
</feature>
<evidence type="ECO:0000256" key="4">
    <source>
        <dbReference type="ARBA" id="ARBA00022728"/>
    </source>
</evidence>
<feature type="compositionally biased region" description="Polar residues" evidence="8">
    <location>
        <begin position="390"/>
        <end position="399"/>
    </location>
</feature>
<dbReference type="Pfam" id="PF10197">
    <property type="entry name" value="Cir_N"/>
    <property type="match status" value="1"/>
</dbReference>
<evidence type="ECO:0000256" key="8">
    <source>
        <dbReference type="SAM" id="MobiDB-lite"/>
    </source>
</evidence>
<evidence type="ECO:0000259" key="9">
    <source>
        <dbReference type="SMART" id="SM01083"/>
    </source>
</evidence>
<comment type="similarity">
    <text evidence="2">Belongs to the CWC25 family.</text>
</comment>
<keyword evidence="4" id="KW-0747">Spliceosome</keyword>
<dbReference type="InterPro" id="IPR019339">
    <property type="entry name" value="CIR_N_dom"/>
</dbReference>
<feature type="compositionally biased region" description="Basic and acidic residues" evidence="8">
    <location>
        <begin position="157"/>
        <end position="166"/>
    </location>
</feature>
<dbReference type="SMART" id="SM01083">
    <property type="entry name" value="Cir_N"/>
    <property type="match status" value="1"/>
</dbReference>
<dbReference type="OrthoDB" id="21123at2759"/>
<feature type="region of interest" description="Disordered" evidence="8">
    <location>
        <begin position="154"/>
        <end position="399"/>
    </location>
</feature>
<evidence type="ECO:0000256" key="7">
    <source>
        <dbReference type="ARBA" id="ARBA00023242"/>
    </source>
</evidence>
<dbReference type="PANTHER" id="PTHR16196">
    <property type="entry name" value="CELL CYCLE CONTROL PROTEIN CWF25"/>
    <property type="match status" value="1"/>
</dbReference>
<dbReference type="GO" id="GO:0000398">
    <property type="term" value="P:mRNA splicing, via spliceosome"/>
    <property type="evidence" value="ECO:0007669"/>
    <property type="project" value="TreeGrafter"/>
</dbReference>
<dbReference type="Pfam" id="PF12542">
    <property type="entry name" value="CWC25"/>
    <property type="match status" value="1"/>
</dbReference>
<comment type="subcellular location">
    <subcellularLocation>
        <location evidence="1">Nucleus</location>
    </subcellularLocation>
</comment>
<organism evidence="10 11">
    <name type="scientific">Mycena venus</name>
    <dbReference type="NCBI Taxonomy" id="2733690"/>
    <lineage>
        <taxon>Eukaryota</taxon>
        <taxon>Fungi</taxon>
        <taxon>Dikarya</taxon>
        <taxon>Basidiomycota</taxon>
        <taxon>Agaricomycotina</taxon>
        <taxon>Agaricomycetes</taxon>
        <taxon>Agaricomycetidae</taxon>
        <taxon>Agaricales</taxon>
        <taxon>Marasmiineae</taxon>
        <taxon>Mycenaceae</taxon>
        <taxon>Mycena</taxon>
    </lineage>
</organism>
<evidence type="ECO:0000256" key="6">
    <source>
        <dbReference type="ARBA" id="ARBA00023187"/>
    </source>
</evidence>
<dbReference type="EMBL" id="JACAZI010000012">
    <property type="protein sequence ID" value="KAF7347661.1"/>
    <property type="molecule type" value="Genomic_DNA"/>
</dbReference>
<gene>
    <name evidence="10" type="ORF">MVEN_01523100</name>
</gene>
<evidence type="ECO:0000256" key="3">
    <source>
        <dbReference type="ARBA" id="ARBA00022664"/>
    </source>
</evidence>
<feature type="compositionally biased region" description="Basic and acidic residues" evidence="8">
    <location>
        <begin position="35"/>
        <end position="61"/>
    </location>
</feature>
<dbReference type="AlphaFoldDB" id="A0A8H6XWG9"/>
<keyword evidence="11" id="KW-1185">Reference proteome</keyword>
<keyword evidence="7" id="KW-0539">Nucleus</keyword>
<accession>A0A8H6XWG9</accession>
<feature type="compositionally biased region" description="Basic residues" evidence="8">
    <location>
        <begin position="167"/>
        <end position="177"/>
    </location>
</feature>
<feature type="compositionally biased region" description="Basic and acidic residues" evidence="8">
    <location>
        <begin position="289"/>
        <end position="311"/>
    </location>
</feature>
<keyword evidence="6" id="KW-0508">mRNA splicing</keyword>
<sequence>MGGGDLNMKKSWHPLLLKNQEQVWLKEKEALEEKKKLDQLRKEKEEERQLQELQRLQEEKTGKKRTEKLEWMYATPATGSSQNPNDLEDYLLGKKRVDKILTADENAKVGAAHKNFIAVQNANSARDIAAKIREDPLLAIKQQEQAALEALKANPLRLRELQERNGIKPKKDKKAKKLEKEERKRLKHERKHRKDERYSRSASPADGRYGRSRSVERYTRSRRSPSPGDRRSRSRSRTRSPLPSRSRYSDSTRRDRSYSPRRRDYPVKREPSYTPPRRHRDSHSPSRSPVRDRDSRVKVEERHVRVWPRSDDSDDAAPPRRRSSPDYREGVNGKRARSPSPARYRDDRNGGTYAKRPRMSPPPPPRRADPPQRSMADKAAEDRAARLAAMSSNATSMSIERQERLARMLENEKAELARDEEARRKNKGMGSFLSQEQKKVFGGIALDEQIRRGRGGMVVDAD</sequence>
<name>A0A8H6XWG9_9AGAR</name>
<feature type="compositionally biased region" description="Basic and acidic residues" evidence="8">
    <location>
        <begin position="323"/>
        <end position="332"/>
    </location>
</feature>
<reference evidence="10" key="1">
    <citation type="submission" date="2020-05" db="EMBL/GenBank/DDBJ databases">
        <title>Mycena genomes resolve the evolution of fungal bioluminescence.</title>
        <authorList>
            <person name="Tsai I.J."/>
        </authorList>
    </citation>
    <scope>NUCLEOTIDE SEQUENCE</scope>
    <source>
        <strain evidence="10">CCC161011</strain>
    </source>
</reference>
<feature type="region of interest" description="Disordered" evidence="8">
    <location>
        <begin position="35"/>
        <end position="62"/>
    </location>
</feature>
<proteinExistence type="inferred from homology"/>
<dbReference type="InterPro" id="IPR051376">
    <property type="entry name" value="CWC25_splicing_factor"/>
</dbReference>
<evidence type="ECO:0000256" key="5">
    <source>
        <dbReference type="ARBA" id="ARBA00023054"/>
    </source>
</evidence>
<dbReference type="GO" id="GO:0005684">
    <property type="term" value="C:U2-type spliceosomal complex"/>
    <property type="evidence" value="ECO:0007669"/>
    <property type="project" value="TreeGrafter"/>
</dbReference>
<dbReference type="PANTHER" id="PTHR16196:SF0">
    <property type="entry name" value="PRE-MRNA-SPLICING FACTOR CWC25 HOMOLOG"/>
    <property type="match status" value="1"/>
</dbReference>
<comment type="caution">
    <text evidence="10">The sequence shown here is derived from an EMBL/GenBank/DDBJ whole genome shotgun (WGS) entry which is preliminary data.</text>
</comment>